<dbReference type="SUPFAM" id="SSF55729">
    <property type="entry name" value="Acyl-CoA N-acyltransferases (Nat)"/>
    <property type="match status" value="1"/>
</dbReference>
<feature type="domain" description="N-acetyltransferase" evidence="1">
    <location>
        <begin position="3"/>
        <end position="161"/>
    </location>
</feature>
<dbReference type="RefSeq" id="WP_321537048.1">
    <property type="nucleotide sequence ID" value="NZ_JARGDL010000035.1"/>
</dbReference>
<dbReference type="Proteomes" id="UP001221302">
    <property type="component" value="Unassembled WGS sequence"/>
</dbReference>
<dbReference type="AlphaFoldDB" id="A0AAE3TDS4"/>
<comment type="caution">
    <text evidence="2">The sequence shown here is derived from an EMBL/GenBank/DDBJ whole genome shotgun (WGS) entry which is preliminary data.</text>
</comment>
<proteinExistence type="predicted"/>
<evidence type="ECO:0000313" key="2">
    <source>
        <dbReference type="EMBL" id="MDF1613275.1"/>
    </source>
</evidence>
<reference evidence="2" key="1">
    <citation type="submission" date="2023-03" db="EMBL/GenBank/DDBJ databases">
        <title>Stygiobacter electus gen. nov., sp. nov., facultatively anaerobic thermotolerant bacterium of the class Ignavibacteria from a well of Yessentuki mineral water deposit.</title>
        <authorList>
            <person name="Podosokorskaya O.A."/>
            <person name="Elcheninov A.G."/>
            <person name="Petrova N.F."/>
            <person name="Zavarzina D.G."/>
            <person name="Kublanov I.V."/>
            <person name="Merkel A.Y."/>
        </authorList>
    </citation>
    <scope>NUCLEOTIDE SEQUENCE</scope>
    <source>
        <strain evidence="2">09-Me</strain>
    </source>
</reference>
<name>A0AAE3TDS4_9BACT</name>
<dbReference type="PROSITE" id="PS51186">
    <property type="entry name" value="GNAT"/>
    <property type="match status" value="1"/>
</dbReference>
<organism evidence="2 3">
    <name type="scientific">Stygiobacter electus</name>
    <dbReference type="NCBI Taxonomy" id="3032292"/>
    <lineage>
        <taxon>Bacteria</taxon>
        <taxon>Pseudomonadati</taxon>
        <taxon>Ignavibacteriota</taxon>
        <taxon>Ignavibacteria</taxon>
        <taxon>Ignavibacteriales</taxon>
        <taxon>Melioribacteraceae</taxon>
        <taxon>Stygiobacter</taxon>
    </lineage>
</organism>
<dbReference type="GO" id="GO:0016747">
    <property type="term" value="F:acyltransferase activity, transferring groups other than amino-acyl groups"/>
    <property type="evidence" value="ECO:0007669"/>
    <property type="project" value="InterPro"/>
</dbReference>
<evidence type="ECO:0000313" key="3">
    <source>
        <dbReference type="Proteomes" id="UP001221302"/>
    </source>
</evidence>
<accession>A0AAE3TDS4</accession>
<dbReference type="CDD" id="cd04301">
    <property type="entry name" value="NAT_SF"/>
    <property type="match status" value="1"/>
</dbReference>
<sequence>MNFQIQNSNKNDIEEIFRLYKIATDYQKTKFSVHWPVFDRTLIETEISENRQWKMVANGQIACVWATTFNDPQIWEERNYDQSLYIHRIAANPEFRGQGLVGKIVEWAKVYAAQNQRQFIRMDTVGNNLGLINYYTKCGFDFFGLVKLKNTSGLPAHYDNAIVSLFQITLNRK</sequence>
<protein>
    <submittedName>
        <fullName evidence="2">GNAT family N-acetyltransferase</fullName>
    </submittedName>
</protein>
<keyword evidence="3" id="KW-1185">Reference proteome</keyword>
<gene>
    <name evidence="2" type="ORF">P0M35_14015</name>
</gene>
<dbReference type="EMBL" id="JARGDL010000035">
    <property type="protein sequence ID" value="MDF1613275.1"/>
    <property type="molecule type" value="Genomic_DNA"/>
</dbReference>
<dbReference type="Pfam" id="PF00583">
    <property type="entry name" value="Acetyltransf_1"/>
    <property type="match status" value="1"/>
</dbReference>
<evidence type="ECO:0000259" key="1">
    <source>
        <dbReference type="PROSITE" id="PS51186"/>
    </source>
</evidence>
<dbReference type="InterPro" id="IPR000182">
    <property type="entry name" value="GNAT_dom"/>
</dbReference>
<dbReference type="Gene3D" id="3.40.630.30">
    <property type="match status" value="1"/>
</dbReference>
<dbReference type="InterPro" id="IPR016181">
    <property type="entry name" value="Acyl_CoA_acyltransferase"/>
</dbReference>